<accession>C8ZET5</accession>
<dbReference type="EMBL" id="FN393082">
    <property type="protein sequence ID" value="CAY81901.1"/>
    <property type="molecule type" value="Genomic_DNA"/>
</dbReference>
<organism evidence="1 2">
    <name type="scientific">Saccharomyces cerevisiae (strain Lalvin EC1118 / Prise de mousse)</name>
    <name type="common">Baker's yeast</name>
    <dbReference type="NCBI Taxonomy" id="643680"/>
    <lineage>
        <taxon>Eukaryota</taxon>
        <taxon>Fungi</taxon>
        <taxon>Dikarya</taxon>
        <taxon>Ascomycota</taxon>
        <taxon>Saccharomycotina</taxon>
        <taxon>Saccharomycetes</taxon>
        <taxon>Saccharomycetales</taxon>
        <taxon>Saccharomycetaceae</taxon>
        <taxon>Saccharomyces</taxon>
    </lineage>
</organism>
<sequence>MTIAEITIRQKFSYPFLFGNVLGHPWPRNVPRKEIKMLLFRTANNSFPGFLLIFTRKRRNLPKQRDNEIPRTRALETYLRVFSAARKQREADATASFWRLVTSASRSHYHMWPIKRII</sequence>
<evidence type="ECO:0000313" key="2">
    <source>
        <dbReference type="Proteomes" id="UP000000286"/>
    </source>
</evidence>
<proteinExistence type="predicted"/>
<dbReference type="HOGENOM" id="CLU_2074989_0_0_1"/>
<dbReference type="AlphaFoldDB" id="C8ZET5"/>
<name>C8ZET5_YEAS8</name>
<dbReference type="Proteomes" id="UP000000286">
    <property type="component" value="Chromosome XIII"/>
</dbReference>
<gene>
    <name evidence="1" type="ORF">EC1118_1M3_2498g</name>
</gene>
<protein>
    <submittedName>
        <fullName evidence="1">EC1118_1M3_2498p</fullName>
    </submittedName>
</protein>
<reference evidence="1 2" key="1">
    <citation type="journal article" date="2009" name="Proc. Natl. Acad. Sci. U.S.A.">
        <title>Eukaryote-to-eukaryote gene transfer events revealed by the genome sequence of the wine yeast Saccharomyces cerevisiae EC1118.</title>
        <authorList>
            <person name="Novo M."/>
            <person name="Bigey F."/>
            <person name="Beyne E."/>
            <person name="Galeote V."/>
            <person name="Gavory F."/>
            <person name="Mallet S."/>
            <person name="Cambot B."/>
            <person name="Legras J.L."/>
            <person name="Wincker P."/>
            <person name="Casaregola S."/>
            <person name="Dequin S."/>
        </authorList>
    </citation>
    <scope>NUCLEOTIDE SEQUENCE [LARGE SCALE GENOMIC DNA]</scope>
    <source>
        <strain evidence="2">Lalvin EC1118 / Prise de mousse</strain>
    </source>
</reference>
<evidence type="ECO:0000313" key="1">
    <source>
        <dbReference type="EMBL" id="CAY81901.1"/>
    </source>
</evidence>